<proteinExistence type="predicted"/>
<protein>
    <submittedName>
        <fullName evidence="2">Uncharacterized protein</fullName>
    </submittedName>
</protein>
<keyword evidence="1" id="KW-0812">Transmembrane</keyword>
<sequence>MIGSKMNTGDFIENIQKSRKKLEEMPTIKEELVNVNSMAIGMEQQKAFIKKKNGKFEKKIAPKKKTRYTRNKKRYDAAKTVFNFLDDSDESEGLSSVKNYDRAKTPFNYLDDSDEEEEHPKSSPSWAFLVRVLAAISVIYIIGISFHYIMAYFNDKN</sequence>
<comment type="caution">
    <text evidence="2">The sequence shown here is derived from an EMBL/GenBank/DDBJ whole genome shotgun (WGS) entry which is preliminary data.</text>
</comment>
<name>A0A834I648_RHYFE</name>
<feature type="transmembrane region" description="Helical" evidence="1">
    <location>
        <begin position="128"/>
        <end position="150"/>
    </location>
</feature>
<keyword evidence="3" id="KW-1185">Reference proteome</keyword>
<dbReference type="EMBL" id="JAACXV010013459">
    <property type="protein sequence ID" value="KAF7273381.1"/>
    <property type="molecule type" value="Genomic_DNA"/>
</dbReference>
<keyword evidence="1" id="KW-1133">Transmembrane helix</keyword>
<gene>
    <name evidence="2" type="ORF">GWI33_013908</name>
</gene>
<accession>A0A834I648</accession>
<evidence type="ECO:0000256" key="1">
    <source>
        <dbReference type="SAM" id="Phobius"/>
    </source>
</evidence>
<dbReference type="Proteomes" id="UP000625711">
    <property type="component" value="Unassembled WGS sequence"/>
</dbReference>
<evidence type="ECO:0000313" key="3">
    <source>
        <dbReference type="Proteomes" id="UP000625711"/>
    </source>
</evidence>
<keyword evidence="1" id="KW-0472">Membrane</keyword>
<reference evidence="2" key="1">
    <citation type="submission" date="2020-08" db="EMBL/GenBank/DDBJ databases">
        <title>Genome sequencing and assembly of the red palm weevil Rhynchophorus ferrugineus.</title>
        <authorList>
            <person name="Dias G.B."/>
            <person name="Bergman C.M."/>
            <person name="Manee M."/>
        </authorList>
    </citation>
    <scope>NUCLEOTIDE SEQUENCE</scope>
    <source>
        <strain evidence="2">AA-2017</strain>
        <tissue evidence="2">Whole larva</tissue>
    </source>
</reference>
<dbReference type="AlphaFoldDB" id="A0A834I648"/>
<organism evidence="2 3">
    <name type="scientific">Rhynchophorus ferrugineus</name>
    <name type="common">Red palm weevil</name>
    <name type="synonym">Curculio ferrugineus</name>
    <dbReference type="NCBI Taxonomy" id="354439"/>
    <lineage>
        <taxon>Eukaryota</taxon>
        <taxon>Metazoa</taxon>
        <taxon>Ecdysozoa</taxon>
        <taxon>Arthropoda</taxon>
        <taxon>Hexapoda</taxon>
        <taxon>Insecta</taxon>
        <taxon>Pterygota</taxon>
        <taxon>Neoptera</taxon>
        <taxon>Endopterygota</taxon>
        <taxon>Coleoptera</taxon>
        <taxon>Polyphaga</taxon>
        <taxon>Cucujiformia</taxon>
        <taxon>Curculionidae</taxon>
        <taxon>Dryophthorinae</taxon>
        <taxon>Rhynchophorus</taxon>
    </lineage>
</organism>
<evidence type="ECO:0000313" key="2">
    <source>
        <dbReference type="EMBL" id="KAF7273381.1"/>
    </source>
</evidence>